<dbReference type="AlphaFoldDB" id="G9N1A6"/>
<gene>
    <name evidence="2" type="ORF">TRIVIDRAFT_67950</name>
</gene>
<proteinExistence type="predicted"/>
<name>G9N1A6_HYPVG</name>
<dbReference type="InParanoid" id="G9N1A6"/>
<dbReference type="OrthoDB" id="4894528at2759"/>
<dbReference type="EMBL" id="ABDF02000083">
    <property type="protein sequence ID" value="EHK19537.1"/>
    <property type="molecule type" value="Genomic_DNA"/>
</dbReference>
<dbReference type="Proteomes" id="UP000007115">
    <property type="component" value="Unassembled WGS sequence"/>
</dbReference>
<organism evidence="2 3">
    <name type="scientific">Hypocrea virens (strain Gv29-8 / FGSC 10586)</name>
    <name type="common">Gliocladium virens</name>
    <name type="synonym">Trichoderma virens</name>
    <dbReference type="NCBI Taxonomy" id="413071"/>
    <lineage>
        <taxon>Eukaryota</taxon>
        <taxon>Fungi</taxon>
        <taxon>Dikarya</taxon>
        <taxon>Ascomycota</taxon>
        <taxon>Pezizomycotina</taxon>
        <taxon>Sordariomycetes</taxon>
        <taxon>Hypocreomycetidae</taxon>
        <taxon>Hypocreales</taxon>
        <taxon>Hypocreaceae</taxon>
        <taxon>Trichoderma</taxon>
    </lineage>
</organism>
<evidence type="ECO:0000256" key="1">
    <source>
        <dbReference type="SAM" id="MobiDB-lite"/>
    </source>
</evidence>
<accession>G9N1A6</accession>
<sequence length="578" mass="66436">MIYTDPAGKIIILRWMAIGKNLEESTTLDSQCLHAESDVRVKRIDMVIPGKGVRLMNPLVWAGRLPTNAWNISQSLTNAILQHQYARHIPQNEWYCETIMGKKRYDISTVEVSDPPEGWTERDLERIQLKYRTLQKGYKGADAIDTMNLNSDEEQKYCQTLVDGAFQLLRLQPADYPDCFKACVSKCIDTRALKAHKWSYWGGYKDVYVKIKGIVDASEQQGKYHILPATSVVASIVVKCLRMIDTDGTDALTQQMIKYKVFEFAHASVKYFKEGGNMIMPTKHALPNWKPKDKSQIADKDKAGIPDDYNEMAITQSISRTSVEVDGTKKQAGIMLESEPSETPFYRPREATPWPTAITASKNITRAQAMQVITPYCSKIQKEIWSSAVNDEFAAVLSREIVIVLPNTYKKWLKTWSRQAGKPEIELWVKEATEDLETYEWDEPQLVQRQPQLSAREPIFMIIDELEEMQHNENVKGSEVHRKLRDGTAMIRRYILRMEEKWKARAYADVHKELYDGQIAIQTELSSIRRLLEENKDRRHRKRGYSHVSNMVDDAEAQANDNNAEAKVPDAMDEDMED</sequence>
<dbReference type="GeneID" id="25797018"/>
<comment type="caution">
    <text evidence="2">The sequence shown here is derived from an EMBL/GenBank/DDBJ whole genome shotgun (WGS) entry which is preliminary data.</text>
</comment>
<dbReference type="HOGENOM" id="CLU_471777_0_0_1"/>
<dbReference type="eggNOG" id="ENOG502RM38">
    <property type="taxonomic scope" value="Eukaryota"/>
</dbReference>
<dbReference type="OMA" id="KVFEFAH"/>
<evidence type="ECO:0000313" key="3">
    <source>
        <dbReference type="Proteomes" id="UP000007115"/>
    </source>
</evidence>
<feature type="region of interest" description="Disordered" evidence="1">
    <location>
        <begin position="537"/>
        <end position="578"/>
    </location>
</feature>
<dbReference type="VEuPathDB" id="FungiDB:TRIVIDRAFT_67950"/>
<feature type="compositionally biased region" description="Low complexity" evidence="1">
    <location>
        <begin position="557"/>
        <end position="566"/>
    </location>
</feature>
<protein>
    <submittedName>
        <fullName evidence="2">Uncharacterized protein</fullName>
    </submittedName>
</protein>
<evidence type="ECO:0000313" key="2">
    <source>
        <dbReference type="EMBL" id="EHK19537.1"/>
    </source>
</evidence>
<reference evidence="2 3" key="1">
    <citation type="journal article" date="2011" name="Genome Biol.">
        <title>Comparative genome sequence analysis underscores mycoparasitism as the ancestral life style of Trichoderma.</title>
        <authorList>
            <person name="Kubicek C.P."/>
            <person name="Herrera-Estrella A."/>
            <person name="Seidl-Seiboth V."/>
            <person name="Martinez D.A."/>
            <person name="Druzhinina I.S."/>
            <person name="Thon M."/>
            <person name="Zeilinger S."/>
            <person name="Casas-Flores S."/>
            <person name="Horwitz B.A."/>
            <person name="Mukherjee P.K."/>
            <person name="Mukherjee M."/>
            <person name="Kredics L."/>
            <person name="Alcaraz L.D."/>
            <person name="Aerts A."/>
            <person name="Antal Z."/>
            <person name="Atanasova L."/>
            <person name="Cervantes-Badillo M.G."/>
            <person name="Challacombe J."/>
            <person name="Chertkov O."/>
            <person name="McCluskey K."/>
            <person name="Coulpier F."/>
            <person name="Deshpande N."/>
            <person name="von Doehren H."/>
            <person name="Ebbole D.J."/>
            <person name="Esquivel-Naranjo E.U."/>
            <person name="Fekete E."/>
            <person name="Flipphi M."/>
            <person name="Glaser F."/>
            <person name="Gomez-Rodriguez E.Y."/>
            <person name="Gruber S."/>
            <person name="Han C."/>
            <person name="Henrissat B."/>
            <person name="Hermosa R."/>
            <person name="Hernandez-Onate M."/>
            <person name="Karaffa L."/>
            <person name="Kosti I."/>
            <person name="Le Crom S."/>
            <person name="Lindquist E."/>
            <person name="Lucas S."/>
            <person name="Luebeck M."/>
            <person name="Luebeck P.S."/>
            <person name="Margeot A."/>
            <person name="Metz B."/>
            <person name="Misra M."/>
            <person name="Nevalainen H."/>
            <person name="Omann M."/>
            <person name="Packer N."/>
            <person name="Perrone G."/>
            <person name="Uresti-Rivera E.E."/>
            <person name="Salamov A."/>
            <person name="Schmoll M."/>
            <person name="Seiboth B."/>
            <person name="Shapiro H."/>
            <person name="Sukno S."/>
            <person name="Tamayo-Ramos J.A."/>
            <person name="Tisch D."/>
            <person name="Wiest A."/>
            <person name="Wilkinson H.H."/>
            <person name="Zhang M."/>
            <person name="Coutinho P.M."/>
            <person name="Kenerley C.M."/>
            <person name="Monte E."/>
            <person name="Baker S.E."/>
            <person name="Grigoriev I.V."/>
        </authorList>
    </citation>
    <scope>NUCLEOTIDE SEQUENCE [LARGE SCALE GENOMIC DNA]</scope>
    <source>
        <strain evidence="3">Gv29-8 / FGSC 10586</strain>
    </source>
</reference>
<keyword evidence="3" id="KW-1185">Reference proteome</keyword>
<dbReference type="RefSeq" id="XP_013953737.1">
    <property type="nucleotide sequence ID" value="XM_014098262.1"/>
</dbReference>